<evidence type="ECO:0000313" key="2">
    <source>
        <dbReference type="RefSeq" id="XP_015189532.1"/>
    </source>
</evidence>
<dbReference type="InterPro" id="IPR019322">
    <property type="entry name" value="TIMM29"/>
</dbReference>
<gene>
    <name evidence="2" type="primary">LOC107073406</name>
</gene>
<reference evidence="2" key="1">
    <citation type="submission" date="2025-08" db="UniProtKB">
        <authorList>
            <consortium name="RefSeq"/>
        </authorList>
    </citation>
    <scope>IDENTIFICATION</scope>
    <source>
        <tissue evidence="2">Whole body</tissue>
    </source>
</reference>
<dbReference type="GeneID" id="107073406"/>
<dbReference type="RefSeq" id="XP_015189532.1">
    <property type="nucleotide sequence ID" value="XM_015334046.1"/>
</dbReference>
<evidence type="ECO:0000313" key="1">
    <source>
        <dbReference type="Proteomes" id="UP000694924"/>
    </source>
</evidence>
<accession>A0ABM1JAP4</accession>
<sequence>MSYESVTSKDRIGMVSRACIQFSEKVKFIFKPYSLKISKVINKVKDYEMPKRFKGTIIERWGNYWKNVYIDYREVFVDTINDCKTRPIRASMFATALGSTYYLCKHNPDEEAYRNDFLMNSLILMQVSENIRNEESVKHIESIERFVNEGILRRTNFGIFSIIWLDNYDRDCFLYKAVCPYIRVHFIDFFERIIDIGFLDRWWIMEKKMINYDINNKEFETNIVE</sequence>
<dbReference type="PANTHER" id="PTHR21435">
    <property type="entry name" value="MITOCHONDRIAL IMPORT INNER MEMBRANE TRANSLOCASE SUBUNIT TIM29"/>
    <property type="match status" value="1"/>
</dbReference>
<proteinExistence type="predicted"/>
<dbReference type="Proteomes" id="UP000694924">
    <property type="component" value="Unplaced"/>
</dbReference>
<keyword evidence="1" id="KW-1185">Reference proteome</keyword>
<name>A0ABM1JAP4_POLDO</name>
<dbReference type="Pfam" id="PF10171">
    <property type="entry name" value="Tim29"/>
    <property type="match status" value="1"/>
</dbReference>
<organism evidence="1 2">
    <name type="scientific">Polistes dominula</name>
    <name type="common">European paper wasp</name>
    <name type="synonym">Vespa dominula</name>
    <dbReference type="NCBI Taxonomy" id="743375"/>
    <lineage>
        <taxon>Eukaryota</taxon>
        <taxon>Metazoa</taxon>
        <taxon>Ecdysozoa</taxon>
        <taxon>Arthropoda</taxon>
        <taxon>Hexapoda</taxon>
        <taxon>Insecta</taxon>
        <taxon>Pterygota</taxon>
        <taxon>Neoptera</taxon>
        <taxon>Endopterygota</taxon>
        <taxon>Hymenoptera</taxon>
        <taxon>Apocrita</taxon>
        <taxon>Aculeata</taxon>
        <taxon>Vespoidea</taxon>
        <taxon>Vespidae</taxon>
        <taxon>Polistinae</taxon>
        <taxon>Polistini</taxon>
        <taxon>Polistes</taxon>
    </lineage>
</organism>
<protein>
    <submittedName>
        <fullName evidence="2">Uncharacterized protein C19orf52 homolog</fullName>
    </submittedName>
</protein>
<dbReference type="PANTHER" id="PTHR21435:SF1">
    <property type="entry name" value="MITOCHONDRIAL IMPORT INNER MEMBRANE TRANSLOCASE SUBUNIT TIM29"/>
    <property type="match status" value="1"/>
</dbReference>